<evidence type="ECO:0000313" key="1">
    <source>
        <dbReference type="EMBL" id="BAQ25492.1"/>
    </source>
</evidence>
<dbReference type="EMBL" id="LC021382">
    <property type="protein sequence ID" value="BAQ25492.1"/>
    <property type="molecule type" value="Genomic_DNA"/>
</dbReference>
<sequence>MSVFATGEEEPRPNPLREWLDRGFTLAEARRWLEAGFSPEGAERWRVAGVYRPRTAAEWRTAGANPATVDTWIRAGMSPRDAVRWREFGVSPEDAVQRYLAGEEPGLRSFVSRVLHHRSLRAAGRALEPKKSEAIRRLLKAGVSAEVARGYVESGWDGKTALEWARRGVAPVDAAVLHALGFTAAEAQRVLADGVGATEVMTAWWRAGVPIDEVAAWCAAGFTAEEAAEQRRQGADVERAKVLRALTEDEQ</sequence>
<protein>
    <submittedName>
        <fullName evidence="1">Uncharacterized protein</fullName>
    </submittedName>
</protein>
<name>A0A0B6VM77_9ACTN</name>
<dbReference type="AlphaFoldDB" id="A0A0B6VM77"/>
<accession>A0A0B6VM77</accession>
<organism evidence="1">
    <name type="scientific">Micromonospora sp. GMKU326</name>
    <dbReference type="NCBI Taxonomy" id="718015"/>
    <lineage>
        <taxon>Bacteria</taxon>
        <taxon>Bacillati</taxon>
        <taxon>Actinomycetota</taxon>
        <taxon>Actinomycetes</taxon>
        <taxon>Micromonosporales</taxon>
        <taxon>Micromonosporaceae</taxon>
        <taxon>Micromonospora</taxon>
    </lineage>
</organism>
<proteinExistence type="predicted"/>
<reference evidence="1" key="1">
    <citation type="submission" date="2015-01" db="EMBL/GenBank/DDBJ databases">
        <title>Characterization of the biosynthetic gene cluster for maklamicin, a spirotetronate-class antibiotic of the endophytic Micromonospora sp. GMKU326.</title>
        <authorList>
            <person name="Kitani S."/>
            <person name="Ratama D."/>
            <person name="Hashimoto J."/>
            <person name="Thamchaipenet A."/>
            <person name="Igarashi Y."/>
            <person name="Shin-ya K."/>
            <person name="Ikeda H."/>
            <person name="Nihira T."/>
        </authorList>
    </citation>
    <scope>NUCLEOTIDE SEQUENCE</scope>
    <source>
        <strain evidence="1">GMKU326</strain>
    </source>
</reference>